<accession>A0ABD5UD78</accession>
<evidence type="ECO:0000256" key="1">
    <source>
        <dbReference type="ARBA" id="ARBA00001964"/>
    </source>
</evidence>
<dbReference type="InterPro" id="IPR029061">
    <property type="entry name" value="THDP-binding"/>
</dbReference>
<name>A0ABD5UD78_9EURY</name>
<dbReference type="AlphaFoldDB" id="A0ABD5UD78"/>
<evidence type="ECO:0000313" key="5">
    <source>
        <dbReference type="EMBL" id="MFC6838358.1"/>
    </source>
</evidence>
<sequence length="326" mass="35437">MPEAVEEYPELLAEQLKEMILIREFETQVSSLFEANELPGFVHLYIGQEAVGVGACSAIDDEDYITSTHRGHGHAIAKGLDPDRMMAELFGKETGYCGGKSGSMHIADVDKGMLGANGIVGAGPTLAVGAGLSIRQRQSDAVCLSFFGEGAMAEGSVHEAMNLAGVLDLPVVFICENNQYGEMTPAANQHHVDGFATRGETYGMPTEMVDGMVVQDVYEATAEAVERARSGDGPSLLVCETYRYHGHYEGDPTRYRTDEELEQWQARDPIESLETTLLDAGTVDEDNVEAMREGATDRIDEAVEFARESTFPAEETAFEGVYTEEL</sequence>
<evidence type="ECO:0000256" key="3">
    <source>
        <dbReference type="ARBA" id="ARBA00023052"/>
    </source>
</evidence>
<dbReference type="InterPro" id="IPR001017">
    <property type="entry name" value="DH_E1"/>
</dbReference>
<dbReference type="GO" id="GO:0006082">
    <property type="term" value="P:organic acid metabolic process"/>
    <property type="evidence" value="ECO:0007669"/>
    <property type="project" value="UniProtKB-ARBA"/>
</dbReference>
<comment type="cofactor">
    <cofactor evidence="1">
        <name>thiamine diphosphate</name>
        <dbReference type="ChEBI" id="CHEBI:58937"/>
    </cofactor>
</comment>
<keyword evidence="3" id="KW-0786">Thiamine pyrophosphate</keyword>
<dbReference type="GO" id="GO:0016491">
    <property type="term" value="F:oxidoreductase activity"/>
    <property type="evidence" value="ECO:0007669"/>
    <property type="project" value="UniProtKB-KW"/>
</dbReference>
<evidence type="ECO:0000313" key="6">
    <source>
        <dbReference type="Proteomes" id="UP001596406"/>
    </source>
</evidence>
<dbReference type="Gene3D" id="3.40.50.970">
    <property type="match status" value="1"/>
</dbReference>
<evidence type="ECO:0000256" key="2">
    <source>
        <dbReference type="ARBA" id="ARBA00023002"/>
    </source>
</evidence>
<organism evidence="5 6">
    <name type="scientific">Halomarina ordinaria</name>
    <dbReference type="NCBI Taxonomy" id="3033939"/>
    <lineage>
        <taxon>Archaea</taxon>
        <taxon>Methanobacteriati</taxon>
        <taxon>Methanobacteriota</taxon>
        <taxon>Stenosarchaea group</taxon>
        <taxon>Halobacteria</taxon>
        <taxon>Halobacteriales</taxon>
        <taxon>Natronomonadaceae</taxon>
        <taxon>Halomarina</taxon>
    </lineage>
</organism>
<dbReference type="Pfam" id="PF00676">
    <property type="entry name" value="E1_dh"/>
    <property type="match status" value="1"/>
</dbReference>
<dbReference type="CDD" id="cd02000">
    <property type="entry name" value="TPP_E1_PDC_ADC_BCADC"/>
    <property type="match status" value="1"/>
</dbReference>
<feature type="domain" description="Dehydrogenase E1 component" evidence="4">
    <location>
        <begin position="18"/>
        <end position="312"/>
    </location>
</feature>
<dbReference type="PANTHER" id="PTHR11516">
    <property type="entry name" value="PYRUVATE DEHYDROGENASE E1 COMPONENT, ALPHA SUBUNIT BACTERIAL AND ORGANELLAR"/>
    <property type="match status" value="1"/>
</dbReference>
<dbReference type="GO" id="GO:0044272">
    <property type="term" value="P:sulfur compound biosynthetic process"/>
    <property type="evidence" value="ECO:0007669"/>
    <property type="project" value="UniProtKB-ARBA"/>
</dbReference>
<dbReference type="Proteomes" id="UP001596406">
    <property type="component" value="Unassembled WGS sequence"/>
</dbReference>
<proteinExistence type="predicted"/>
<comment type="caution">
    <text evidence="5">The sequence shown here is derived from an EMBL/GenBank/DDBJ whole genome shotgun (WGS) entry which is preliminary data.</text>
</comment>
<evidence type="ECO:0000259" key="4">
    <source>
        <dbReference type="Pfam" id="PF00676"/>
    </source>
</evidence>
<dbReference type="RefSeq" id="WP_304450047.1">
    <property type="nucleotide sequence ID" value="NZ_JARRAH010000005.1"/>
</dbReference>
<keyword evidence="6" id="KW-1185">Reference proteome</keyword>
<gene>
    <name evidence="5" type="ORF">ACFQHK_17895</name>
</gene>
<protein>
    <submittedName>
        <fullName evidence="5">Thiamine pyrophosphate-dependent dehydrogenase E1 component subunit alpha</fullName>
    </submittedName>
</protein>
<dbReference type="PANTHER" id="PTHR11516:SF60">
    <property type="entry name" value="PYRUVATE DEHYDROGENASE E1 COMPONENT SUBUNIT ALPHA"/>
    <property type="match status" value="1"/>
</dbReference>
<reference evidence="5 6" key="1">
    <citation type="journal article" date="2019" name="Int. J. Syst. Evol. Microbiol.">
        <title>The Global Catalogue of Microorganisms (GCM) 10K type strain sequencing project: providing services to taxonomists for standard genome sequencing and annotation.</title>
        <authorList>
            <consortium name="The Broad Institute Genomics Platform"/>
            <consortium name="The Broad Institute Genome Sequencing Center for Infectious Disease"/>
            <person name="Wu L."/>
            <person name="Ma J."/>
        </authorList>
    </citation>
    <scope>NUCLEOTIDE SEQUENCE [LARGE SCALE GENOMIC DNA]</scope>
    <source>
        <strain evidence="5 6">PSRA2</strain>
    </source>
</reference>
<dbReference type="EMBL" id="JBHSXM010000005">
    <property type="protein sequence ID" value="MFC6838358.1"/>
    <property type="molecule type" value="Genomic_DNA"/>
</dbReference>
<dbReference type="InterPro" id="IPR050642">
    <property type="entry name" value="PDH_E1_Alpha_Subunit"/>
</dbReference>
<keyword evidence="2" id="KW-0560">Oxidoreductase</keyword>
<dbReference type="SUPFAM" id="SSF52518">
    <property type="entry name" value="Thiamin diphosphate-binding fold (THDP-binding)"/>
    <property type="match status" value="1"/>
</dbReference>